<dbReference type="RefSeq" id="WP_045828723.1">
    <property type="nucleotide sequence ID" value="NZ_JZRB01000013.1"/>
</dbReference>
<evidence type="ECO:0000256" key="3">
    <source>
        <dbReference type="ARBA" id="ARBA00022605"/>
    </source>
</evidence>
<proteinExistence type="inferred from homology"/>
<keyword evidence="3 8" id="KW-0028">Amino-acid biosynthesis</keyword>
<dbReference type="UniPathway" id="UPA00035">
    <property type="reaction ID" value="UER00043"/>
</dbReference>
<organism evidence="10 11">
    <name type="scientific">Luteibacter yeojuensis</name>
    <dbReference type="NCBI Taxonomy" id="345309"/>
    <lineage>
        <taxon>Bacteria</taxon>
        <taxon>Pseudomonadati</taxon>
        <taxon>Pseudomonadota</taxon>
        <taxon>Gammaproteobacteria</taxon>
        <taxon>Lysobacterales</taxon>
        <taxon>Rhodanobacteraceae</taxon>
        <taxon>Luteibacter</taxon>
    </lineage>
</organism>
<evidence type="ECO:0000256" key="7">
    <source>
        <dbReference type="ARBA" id="ARBA00023239"/>
    </source>
</evidence>
<dbReference type="AlphaFoldDB" id="A0A0F3KYT6"/>
<dbReference type="CDD" id="cd00331">
    <property type="entry name" value="IGPS"/>
    <property type="match status" value="1"/>
</dbReference>
<evidence type="ECO:0000313" key="11">
    <source>
        <dbReference type="Proteomes" id="UP000033651"/>
    </source>
</evidence>
<dbReference type="FunFam" id="3.20.20.70:FF:000024">
    <property type="entry name" value="Indole-3-glycerol phosphate synthase"/>
    <property type="match status" value="1"/>
</dbReference>
<dbReference type="SUPFAM" id="SSF51366">
    <property type="entry name" value="Ribulose-phoshate binding barrel"/>
    <property type="match status" value="1"/>
</dbReference>
<protein>
    <recommendedName>
        <fullName evidence="8">Indole-3-glycerol phosphate synthase</fullName>
        <shortName evidence="8">IGPS</shortName>
        <ecNumber evidence="8">4.1.1.48</ecNumber>
    </recommendedName>
</protein>
<dbReference type="GO" id="GO:0004425">
    <property type="term" value="F:indole-3-glycerol-phosphate synthase activity"/>
    <property type="evidence" value="ECO:0007669"/>
    <property type="project" value="UniProtKB-UniRule"/>
</dbReference>
<keyword evidence="5 8" id="KW-0822">Tryptophan biosynthesis</keyword>
<keyword evidence="4 8" id="KW-0210">Decarboxylase</keyword>
<keyword evidence="11" id="KW-1185">Reference proteome</keyword>
<keyword evidence="7 8" id="KW-0456">Lyase</keyword>
<dbReference type="HAMAP" id="MF_00134_B">
    <property type="entry name" value="IGPS_B"/>
    <property type="match status" value="1"/>
</dbReference>
<reference evidence="10 11" key="1">
    <citation type="submission" date="2015-03" db="EMBL/GenBank/DDBJ databases">
        <title>Draft genome sequence of Luteibacter yeojuensis strain SU11.</title>
        <authorList>
            <person name="Sulaiman J."/>
            <person name="Priya K."/>
            <person name="Chan K.-G."/>
        </authorList>
    </citation>
    <scope>NUCLEOTIDE SEQUENCE [LARGE SCALE GENOMIC DNA]</scope>
    <source>
        <strain evidence="10 11">SU11</strain>
    </source>
</reference>
<comment type="caution">
    <text evidence="10">The sequence shown here is derived from an EMBL/GenBank/DDBJ whole genome shotgun (WGS) entry which is preliminary data.</text>
</comment>
<dbReference type="PANTHER" id="PTHR22854">
    <property type="entry name" value="TRYPTOPHAN BIOSYNTHESIS PROTEIN"/>
    <property type="match status" value="1"/>
</dbReference>
<dbReference type="InterPro" id="IPR001468">
    <property type="entry name" value="Indole-3-GlycerolPSynthase_CS"/>
</dbReference>
<comment type="pathway">
    <text evidence="2 8">Amino-acid biosynthesis; L-tryptophan biosynthesis; L-tryptophan from chorismate: step 4/5.</text>
</comment>
<comment type="catalytic activity">
    <reaction evidence="1 8">
        <text>1-(2-carboxyphenylamino)-1-deoxy-D-ribulose 5-phosphate + H(+) = (1S,2R)-1-C-(indol-3-yl)glycerol 3-phosphate + CO2 + H2O</text>
        <dbReference type="Rhea" id="RHEA:23476"/>
        <dbReference type="ChEBI" id="CHEBI:15377"/>
        <dbReference type="ChEBI" id="CHEBI:15378"/>
        <dbReference type="ChEBI" id="CHEBI:16526"/>
        <dbReference type="ChEBI" id="CHEBI:58613"/>
        <dbReference type="ChEBI" id="CHEBI:58866"/>
        <dbReference type="EC" id="4.1.1.48"/>
    </reaction>
</comment>
<dbReference type="PROSITE" id="PS00614">
    <property type="entry name" value="IGPS"/>
    <property type="match status" value="1"/>
</dbReference>
<evidence type="ECO:0000256" key="5">
    <source>
        <dbReference type="ARBA" id="ARBA00022822"/>
    </source>
</evidence>
<name>A0A0F3KYT6_9GAMM</name>
<comment type="similarity">
    <text evidence="8">Belongs to the TrpC family.</text>
</comment>
<dbReference type="InterPro" id="IPR011060">
    <property type="entry name" value="RibuloseP-bd_barrel"/>
</dbReference>
<evidence type="ECO:0000313" key="10">
    <source>
        <dbReference type="EMBL" id="KJV36097.1"/>
    </source>
</evidence>
<evidence type="ECO:0000256" key="6">
    <source>
        <dbReference type="ARBA" id="ARBA00023141"/>
    </source>
</evidence>
<dbReference type="Pfam" id="PF00218">
    <property type="entry name" value="IGPS"/>
    <property type="match status" value="1"/>
</dbReference>
<keyword evidence="6 8" id="KW-0057">Aromatic amino acid biosynthesis</keyword>
<dbReference type="OrthoDB" id="9804217at2"/>
<dbReference type="EMBL" id="JZRB01000013">
    <property type="protein sequence ID" value="KJV36097.1"/>
    <property type="molecule type" value="Genomic_DNA"/>
</dbReference>
<sequence length="283" mass="31055">MPDILHRILDRKLEEIAERSRKRTMDDMAAQIADLGETRGFVAAIDARLYENKPAVIAEVKKASPSKGLIRADFDPAAIARSYEAGGATCLSVLTDADFFQGHEDYVGQARAACNLPILRKDFIIDEYQVYEARVIGADCILLIVSAFGSKYGDGEVVYDESRLTELSLLAAELDLDVLVEVHNEEELEIALGMPAPLIGVNNRNLRTFETSLGTSLKLKDRVGPDTAIVAESGIHTTEDVRTLREKGIHTFLVGEAFMRAADPGAELQKLFGTHVPTHPPKH</sequence>
<dbReference type="EC" id="4.1.1.48" evidence="8"/>
<evidence type="ECO:0000259" key="9">
    <source>
        <dbReference type="Pfam" id="PF00218"/>
    </source>
</evidence>
<dbReference type="PATRIC" id="fig|345309.4.peg.462"/>
<dbReference type="InterPro" id="IPR013785">
    <property type="entry name" value="Aldolase_TIM"/>
</dbReference>
<dbReference type="PANTHER" id="PTHR22854:SF2">
    <property type="entry name" value="INDOLE-3-GLYCEROL-PHOSPHATE SYNTHASE"/>
    <property type="match status" value="1"/>
</dbReference>
<dbReference type="Gene3D" id="3.20.20.70">
    <property type="entry name" value="Aldolase class I"/>
    <property type="match status" value="1"/>
</dbReference>
<accession>A0A0F3KYT6</accession>
<evidence type="ECO:0000256" key="1">
    <source>
        <dbReference type="ARBA" id="ARBA00001633"/>
    </source>
</evidence>
<dbReference type="NCBIfam" id="NF001377">
    <property type="entry name" value="PRK00278.2-4"/>
    <property type="match status" value="1"/>
</dbReference>
<feature type="domain" description="Indole-3-glycerol phosphate synthase" evidence="9">
    <location>
        <begin position="5"/>
        <end position="271"/>
    </location>
</feature>
<dbReference type="Proteomes" id="UP000033651">
    <property type="component" value="Unassembled WGS sequence"/>
</dbReference>
<dbReference type="InterPro" id="IPR045186">
    <property type="entry name" value="Indole-3-glycerol_P_synth"/>
</dbReference>
<gene>
    <name evidence="8 10" type="primary">trpC</name>
    <name evidence="10" type="ORF">VI08_06375</name>
</gene>
<evidence type="ECO:0000256" key="4">
    <source>
        <dbReference type="ARBA" id="ARBA00022793"/>
    </source>
</evidence>
<dbReference type="NCBIfam" id="NF001373">
    <property type="entry name" value="PRK00278.1-6"/>
    <property type="match status" value="1"/>
</dbReference>
<evidence type="ECO:0000256" key="8">
    <source>
        <dbReference type="HAMAP-Rule" id="MF_00134"/>
    </source>
</evidence>
<evidence type="ECO:0000256" key="2">
    <source>
        <dbReference type="ARBA" id="ARBA00004696"/>
    </source>
</evidence>
<dbReference type="GO" id="GO:0000162">
    <property type="term" value="P:L-tryptophan biosynthetic process"/>
    <property type="evidence" value="ECO:0007669"/>
    <property type="project" value="UniProtKB-UniRule"/>
</dbReference>
<dbReference type="GO" id="GO:0004640">
    <property type="term" value="F:phosphoribosylanthranilate isomerase activity"/>
    <property type="evidence" value="ECO:0007669"/>
    <property type="project" value="TreeGrafter"/>
</dbReference>
<dbReference type="InterPro" id="IPR013798">
    <property type="entry name" value="Indole-3-glycerol_P_synth_dom"/>
</dbReference>